<feature type="signal peptide" evidence="1">
    <location>
        <begin position="1"/>
        <end position="24"/>
    </location>
</feature>
<evidence type="ECO:0008006" key="5">
    <source>
        <dbReference type="Google" id="ProtNLM"/>
    </source>
</evidence>
<evidence type="ECO:0000313" key="4">
    <source>
        <dbReference type="Proteomes" id="UP001472866"/>
    </source>
</evidence>
<dbReference type="EMBL" id="HBHZ01003304">
    <property type="protein sequence ID" value="CAE0189461.1"/>
    <property type="molecule type" value="Transcribed_RNA"/>
</dbReference>
<dbReference type="Proteomes" id="UP001472866">
    <property type="component" value="Chromosome 01"/>
</dbReference>
<evidence type="ECO:0000256" key="1">
    <source>
        <dbReference type="SAM" id="SignalP"/>
    </source>
</evidence>
<accession>A0A7S3FM98</accession>
<dbReference type="EMBL" id="CP151501">
    <property type="protein sequence ID" value="WZN58551.1"/>
    <property type="molecule type" value="Genomic_DNA"/>
</dbReference>
<gene>
    <name evidence="2" type="ORF">CROS1456_LOCUS2550</name>
    <name evidence="3" type="ORF">HKI87_01g00750</name>
</gene>
<dbReference type="PROSITE" id="PS51257">
    <property type="entry name" value="PROKAR_LIPOPROTEIN"/>
    <property type="match status" value="1"/>
</dbReference>
<evidence type="ECO:0000313" key="2">
    <source>
        <dbReference type="EMBL" id="CAE0189461.1"/>
    </source>
</evidence>
<protein>
    <recommendedName>
        <fullName evidence="5">Lipoprotein</fullName>
    </recommendedName>
</protein>
<name>A0A7S3FM98_9CHLO</name>
<dbReference type="AlphaFoldDB" id="A0A7S3FM98"/>
<feature type="chain" id="PRO_5044661294" description="Lipoprotein" evidence="1">
    <location>
        <begin position="25"/>
        <end position="189"/>
    </location>
</feature>
<reference evidence="3 4" key="2">
    <citation type="submission" date="2024-03" db="EMBL/GenBank/DDBJ databases">
        <title>Complete genome sequence of the green alga Chloropicon roscoffensis RCC1871.</title>
        <authorList>
            <person name="Lemieux C."/>
            <person name="Pombert J.-F."/>
            <person name="Otis C."/>
            <person name="Turmel M."/>
        </authorList>
    </citation>
    <scope>NUCLEOTIDE SEQUENCE [LARGE SCALE GENOMIC DNA]</scope>
    <source>
        <strain evidence="3 4">RCC1871</strain>
    </source>
</reference>
<evidence type="ECO:0000313" key="3">
    <source>
        <dbReference type="EMBL" id="WZN58551.1"/>
    </source>
</evidence>
<sequence length="189" mass="19541">MFSKTKTAAIACAALAFSAGCADAFSSRGRRLQVVQPVQSVTALDTVEGLIPQRIKIDPYIDFMPLAELEAEAPAFENAPYPRAGVNFAAGPQGDAAPNSQVNEVDETPVVQDDAIDNATDLYSWNATDATGLEWNATDAPGAANTTTDLLNDAIPTGIQGAPLNSTANGTIVNGAGDLANLTISSTED</sequence>
<keyword evidence="4" id="KW-1185">Reference proteome</keyword>
<reference evidence="2" key="1">
    <citation type="submission" date="2021-01" db="EMBL/GenBank/DDBJ databases">
        <authorList>
            <person name="Corre E."/>
            <person name="Pelletier E."/>
            <person name="Niang G."/>
            <person name="Scheremetjew M."/>
            <person name="Finn R."/>
            <person name="Kale V."/>
            <person name="Holt S."/>
            <person name="Cochrane G."/>
            <person name="Meng A."/>
            <person name="Brown T."/>
            <person name="Cohen L."/>
        </authorList>
    </citation>
    <scope>NUCLEOTIDE SEQUENCE</scope>
    <source>
        <strain evidence="2">RCC1871</strain>
    </source>
</reference>
<proteinExistence type="predicted"/>
<keyword evidence="1" id="KW-0732">Signal</keyword>
<organism evidence="2">
    <name type="scientific">Chloropicon roscoffensis</name>
    <dbReference type="NCBI Taxonomy" id="1461544"/>
    <lineage>
        <taxon>Eukaryota</taxon>
        <taxon>Viridiplantae</taxon>
        <taxon>Chlorophyta</taxon>
        <taxon>Chloropicophyceae</taxon>
        <taxon>Chloropicales</taxon>
        <taxon>Chloropicaceae</taxon>
        <taxon>Chloropicon</taxon>
    </lineage>
</organism>